<proteinExistence type="predicted"/>
<dbReference type="SUPFAM" id="SSF88713">
    <property type="entry name" value="Glycoside hydrolase/deacetylase"/>
    <property type="match status" value="1"/>
</dbReference>
<dbReference type="Proteomes" id="UP001549047">
    <property type="component" value="Unassembled WGS sequence"/>
</dbReference>
<accession>A0ABV2J2R3</accession>
<evidence type="ECO:0000313" key="1">
    <source>
        <dbReference type="EMBL" id="MET3615058.1"/>
    </source>
</evidence>
<sequence length="442" mass="49788">MQTGPDSEQYKEVHAERQWIWDCGIVYWPRNRGKIEALPVPVQPGVFNAGFGPRLITLPAWGETSGVENHLLAFEECIAPGDGPEWQRCDWISVAYHLLSGTMERVVEAEKGPVLSYSFRLPESFAVVFERAWVNRIFMFLRAWAAQIAQRPEEELFGPFPMASIELTHDIDALRLTPEIRLKQTVFQLFNAARGIATGDGGATAARLADARRYLLSRGDFRTLKRLREMEAAAGLRSTFHFYGGPPGWKRITPKRILIDPAYDILDADMARELAALADGGWTIGLHQSFDAWQSPDLMRAEKARVEAAARQHIIHCRQHWLRFSWRETWAAQAAAGLKRDATLGFNDRPGFRSGHALAIAPWDPTARKPIAIEAVPMVFMDSHFYDYSHSTAERSPGNAMRHWIGEIRAVGGQATVNWHNHTITSVYGWGSGFESLLEQLA</sequence>
<dbReference type="EMBL" id="JBEPMB010000006">
    <property type="protein sequence ID" value="MET3615058.1"/>
    <property type="molecule type" value="Genomic_DNA"/>
</dbReference>
<dbReference type="RefSeq" id="WP_354557551.1">
    <property type="nucleotide sequence ID" value="NZ_JBEPMB010000006.1"/>
</dbReference>
<keyword evidence="2" id="KW-1185">Reference proteome</keyword>
<name>A0ABV2J2R3_9HYPH</name>
<evidence type="ECO:0000313" key="2">
    <source>
        <dbReference type="Proteomes" id="UP001549047"/>
    </source>
</evidence>
<organism evidence="1 2">
    <name type="scientific">Rhizobium aquaticum</name>
    <dbReference type="NCBI Taxonomy" id="1549636"/>
    <lineage>
        <taxon>Bacteria</taxon>
        <taxon>Pseudomonadati</taxon>
        <taxon>Pseudomonadota</taxon>
        <taxon>Alphaproteobacteria</taxon>
        <taxon>Hyphomicrobiales</taxon>
        <taxon>Rhizobiaceae</taxon>
        <taxon>Rhizobium/Agrobacterium group</taxon>
        <taxon>Rhizobium</taxon>
    </lineage>
</organism>
<protein>
    <recommendedName>
        <fullName evidence="3">Polysaccharide deacetylase</fullName>
    </recommendedName>
</protein>
<comment type="caution">
    <text evidence="1">The sequence shown here is derived from an EMBL/GenBank/DDBJ whole genome shotgun (WGS) entry which is preliminary data.</text>
</comment>
<gene>
    <name evidence="1" type="ORF">ABID16_003401</name>
</gene>
<dbReference type="InterPro" id="IPR011330">
    <property type="entry name" value="Glyco_hydro/deAcase_b/a-brl"/>
</dbReference>
<reference evidence="1 2" key="1">
    <citation type="submission" date="2024-06" db="EMBL/GenBank/DDBJ databases">
        <title>Genomic Encyclopedia of Type Strains, Phase IV (KMG-IV): sequencing the most valuable type-strain genomes for metagenomic binning, comparative biology and taxonomic classification.</title>
        <authorList>
            <person name="Goeker M."/>
        </authorList>
    </citation>
    <scope>NUCLEOTIDE SEQUENCE [LARGE SCALE GENOMIC DNA]</scope>
    <source>
        <strain evidence="1 2">DSM 29780</strain>
    </source>
</reference>
<evidence type="ECO:0008006" key="3">
    <source>
        <dbReference type="Google" id="ProtNLM"/>
    </source>
</evidence>